<proteinExistence type="predicted"/>
<dbReference type="Proteomes" id="UP001157034">
    <property type="component" value="Unassembled WGS sequence"/>
</dbReference>
<dbReference type="EMBL" id="BSVB01000001">
    <property type="protein sequence ID" value="GMA95978.1"/>
    <property type="molecule type" value="Genomic_DNA"/>
</dbReference>
<dbReference type="Gene3D" id="3.30.420.40">
    <property type="match status" value="2"/>
</dbReference>
<dbReference type="RefSeq" id="WP_284254650.1">
    <property type="nucleotide sequence ID" value="NZ_BAAAQO010000004.1"/>
</dbReference>
<evidence type="ECO:0000313" key="3">
    <source>
        <dbReference type="Proteomes" id="UP001157034"/>
    </source>
</evidence>
<dbReference type="SUPFAM" id="SSF53067">
    <property type="entry name" value="Actin-like ATPase domain"/>
    <property type="match status" value="2"/>
</dbReference>
<dbReference type="InterPro" id="IPR043129">
    <property type="entry name" value="ATPase_NBD"/>
</dbReference>
<dbReference type="InterPro" id="IPR002731">
    <property type="entry name" value="ATPase_BadF"/>
</dbReference>
<name>A0ABQ6K6B3_9MICO</name>
<sequence length="331" mass="34271">MSSSRFVLGVDAGNTKTDAVLAATDGTVLAWARSGVGDIYSAAGSAAAITEVRAAVDAALGDERPDHIAFRLAGIDWSEDVRLWDAVIAQEWRLGGTRSLKNDGFAAIRLGFPSGVGLAITGGTGAAFAARASDGRESSLDMWGQDDFGAKGLGIAGYRAVVLAELGLAEPTALAERYLEFFAVPTVDRLVHLFTAREHLPVKASLARTAPLVTAAASHDPVAHRIVDEQAALLADYALATARRAGDESLPIVLAGTVLSAPESPLARRVTDRIAAARPGTHVAIAFLPAVCGAVLDAIAEHGAPVTSGTIERVAETLPETPRPARAVSSR</sequence>
<keyword evidence="3" id="KW-1185">Reference proteome</keyword>
<dbReference type="InterPro" id="IPR052519">
    <property type="entry name" value="Euk-type_GlcNAc_Kinase"/>
</dbReference>
<dbReference type="PANTHER" id="PTHR43190:SF3">
    <property type="entry name" value="N-ACETYL-D-GLUCOSAMINE KINASE"/>
    <property type="match status" value="1"/>
</dbReference>
<dbReference type="PANTHER" id="PTHR43190">
    <property type="entry name" value="N-ACETYL-D-GLUCOSAMINE KINASE"/>
    <property type="match status" value="1"/>
</dbReference>
<accession>A0ABQ6K6B3</accession>
<organism evidence="2 3">
    <name type="scientific">Pseudolysinimonas kribbensis</name>
    <dbReference type="NCBI Taxonomy" id="433641"/>
    <lineage>
        <taxon>Bacteria</taxon>
        <taxon>Bacillati</taxon>
        <taxon>Actinomycetota</taxon>
        <taxon>Actinomycetes</taxon>
        <taxon>Micrococcales</taxon>
        <taxon>Microbacteriaceae</taxon>
        <taxon>Pseudolysinimonas</taxon>
    </lineage>
</organism>
<protein>
    <recommendedName>
        <fullName evidence="1">ATPase BadF/BadG/BcrA/BcrD type domain-containing protein</fullName>
    </recommendedName>
</protein>
<evidence type="ECO:0000259" key="1">
    <source>
        <dbReference type="Pfam" id="PF01869"/>
    </source>
</evidence>
<evidence type="ECO:0000313" key="2">
    <source>
        <dbReference type="EMBL" id="GMA95978.1"/>
    </source>
</evidence>
<gene>
    <name evidence="2" type="ORF">GCM10025881_28020</name>
</gene>
<comment type="caution">
    <text evidence="2">The sequence shown here is derived from an EMBL/GenBank/DDBJ whole genome shotgun (WGS) entry which is preliminary data.</text>
</comment>
<feature type="domain" description="ATPase BadF/BadG/BcrA/BcrD type" evidence="1">
    <location>
        <begin position="8"/>
        <end position="294"/>
    </location>
</feature>
<reference evidence="3" key="1">
    <citation type="journal article" date="2019" name="Int. J. Syst. Evol. Microbiol.">
        <title>The Global Catalogue of Microorganisms (GCM) 10K type strain sequencing project: providing services to taxonomists for standard genome sequencing and annotation.</title>
        <authorList>
            <consortium name="The Broad Institute Genomics Platform"/>
            <consortium name="The Broad Institute Genome Sequencing Center for Infectious Disease"/>
            <person name="Wu L."/>
            <person name="Ma J."/>
        </authorList>
    </citation>
    <scope>NUCLEOTIDE SEQUENCE [LARGE SCALE GENOMIC DNA]</scope>
    <source>
        <strain evidence="3">NBRC 108894</strain>
    </source>
</reference>
<dbReference type="Pfam" id="PF01869">
    <property type="entry name" value="BcrAD_BadFG"/>
    <property type="match status" value="1"/>
</dbReference>